<dbReference type="PANTHER" id="PTHR34387">
    <property type="entry name" value="SLR1258 PROTEIN"/>
    <property type="match status" value="1"/>
</dbReference>
<dbReference type="InterPro" id="IPR007497">
    <property type="entry name" value="SIMPL/DUF541"/>
</dbReference>
<dbReference type="HOGENOM" id="CLU_080344_4_2_5"/>
<dbReference type="Proteomes" id="UP000001868">
    <property type="component" value="Chromosome"/>
</dbReference>
<name>B4RH29_PHEZH</name>
<dbReference type="eggNOG" id="COG2968">
    <property type="taxonomic scope" value="Bacteria"/>
</dbReference>
<evidence type="ECO:0000313" key="1">
    <source>
        <dbReference type="EMBL" id="ACG78977.1"/>
    </source>
</evidence>
<dbReference type="STRING" id="450851.PHZ_c2568"/>
<dbReference type="InterPro" id="IPR052022">
    <property type="entry name" value="26kDa_periplasmic_antigen"/>
</dbReference>
<dbReference type="EMBL" id="CP000747">
    <property type="protein sequence ID" value="ACG78977.1"/>
    <property type="molecule type" value="Genomic_DNA"/>
</dbReference>
<dbReference type="PANTHER" id="PTHR34387:SF1">
    <property type="entry name" value="PERIPLASMIC IMMUNOGENIC PROTEIN"/>
    <property type="match status" value="1"/>
</dbReference>
<sequence>MSYRPQQRFRALPRAARGLKLAFRSSLRVSSPASKETSMKTLMRASALALVLAAGAAAPAAFAQAPPPAADTMFRATTLNLSAYGETKVEPDKATITLGVMTQAQTAAEAMRLNAQKMDGVVAALRRGGIEAKDIQTSALNLNAQYRYEENREPILVGYQASNLVTVTVRDLKRLGQAVDATVNAGANQVHGISFGLEDRTAAENAAREEAVRKLADKAGLYAKATGHRISRLVSLSEGAASYPVPPPMPMIEFAAARVSKDAGTSVSPGELTVRVDVTGLYELTR</sequence>
<organism evidence="1 2">
    <name type="scientific">Phenylobacterium zucineum (strain HLK1)</name>
    <dbReference type="NCBI Taxonomy" id="450851"/>
    <lineage>
        <taxon>Bacteria</taxon>
        <taxon>Pseudomonadati</taxon>
        <taxon>Pseudomonadota</taxon>
        <taxon>Alphaproteobacteria</taxon>
        <taxon>Caulobacterales</taxon>
        <taxon>Caulobacteraceae</taxon>
        <taxon>Phenylobacterium</taxon>
    </lineage>
</organism>
<proteinExistence type="predicted"/>
<accession>B4RH29</accession>
<dbReference type="Pfam" id="PF04402">
    <property type="entry name" value="SIMPL"/>
    <property type="match status" value="1"/>
</dbReference>
<reference evidence="1 2" key="1">
    <citation type="journal article" date="2008" name="BMC Genomics">
        <title>Complete genome of Phenylobacterium zucineum - a novel facultative intracellular bacterium isolated from human erythroleukemia cell line K562.</title>
        <authorList>
            <person name="Luo Y."/>
            <person name="Xu X."/>
            <person name="Ding Z."/>
            <person name="Liu Z."/>
            <person name="Zhang B."/>
            <person name="Yan Z."/>
            <person name="Sun J."/>
            <person name="Hu S."/>
            <person name="Hu X."/>
        </authorList>
    </citation>
    <scope>NUCLEOTIDE SEQUENCE [LARGE SCALE GENOMIC DNA]</scope>
    <source>
        <strain evidence="1 2">HLK1</strain>
    </source>
</reference>
<keyword evidence="2" id="KW-1185">Reference proteome</keyword>
<dbReference type="GO" id="GO:0006974">
    <property type="term" value="P:DNA damage response"/>
    <property type="evidence" value="ECO:0007669"/>
    <property type="project" value="TreeGrafter"/>
</dbReference>
<dbReference type="KEGG" id="pzu:PHZ_c2568"/>
<dbReference type="Gene3D" id="3.30.70.2970">
    <property type="entry name" value="Protein of unknown function (DUF541), domain 2"/>
    <property type="match status" value="1"/>
</dbReference>
<protein>
    <submittedName>
        <fullName evidence="1">Outer membrane protein</fullName>
    </submittedName>
</protein>
<dbReference type="Gene3D" id="3.30.110.170">
    <property type="entry name" value="Protein of unknown function (DUF541), domain 1"/>
    <property type="match status" value="1"/>
</dbReference>
<dbReference type="AlphaFoldDB" id="B4RH29"/>
<gene>
    <name evidence="1" type="ordered locus">PHZ_c2568</name>
</gene>
<evidence type="ECO:0000313" key="2">
    <source>
        <dbReference type="Proteomes" id="UP000001868"/>
    </source>
</evidence>